<sequence>WIQSPNLRISITELSNKLEELADKYPIPLNAPLLLDDKELDLDGKKNQTSAESLFPEFDDPDIIDEYDIIVSIEDGIKMHRNGDHQGAWKSFEQNSVLPLAKFWQGYYYSNGHVVAKNVGKARQLFKEAADDNHPESQYRYA</sequence>
<evidence type="ECO:0000313" key="2">
    <source>
        <dbReference type="Proteomes" id="UP000789702"/>
    </source>
</evidence>
<feature type="non-terminal residue" evidence="1">
    <location>
        <position position="1"/>
    </location>
</feature>
<organism evidence="1 2">
    <name type="scientific">Dentiscutata heterogama</name>
    <dbReference type="NCBI Taxonomy" id="1316150"/>
    <lineage>
        <taxon>Eukaryota</taxon>
        <taxon>Fungi</taxon>
        <taxon>Fungi incertae sedis</taxon>
        <taxon>Mucoromycota</taxon>
        <taxon>Glomeromycotina</taxon>
        <taxon>Glomeromycetes</taxon>
        <taxon>Diversisporales</taxon>
        <taxon>Gigasporaceae</taxon>
        <taxon>Dentiscutata</taxon>
    </lineage>
</organism>
<name>A0ACA9R5Z8_9GLOM</name>
<dbReference type="Proteomes" id="UP000789702">
    <property type="component" value="Unassembled WGS sequence"/>
</dbReference>
<dbReference type="EMBL" id="CAJVPU010061143">
    <property type="protein sequence ID" value="CAG8778138.1"/>
    <property type="molecule type" value="Genomic_DNA"/>
</dbReference>
<gene>
    <name evidence="1" type="ORF">DHETER_LOCUS16248</name>
</gene>
<reference evidence="1" key="1">
    <citation type="submission" date="2021-06" db="EMBL/GenBank/DDBJ databases">
        <authorList>
            <person name="Kallberg Y."/>
            <person name="Tangrot J."/>
            <person name="Rosling A."/>
        </authorList>
    </citation>
    <scope>NUCLEOTIDE SEQUENCE</scope>
    <source>
        <strain evidence="1">IL203A</strain>
    </source>
</reference>
<keyword evidence="2" id="KW-1185">Reference proteome</keyword>
<accession>A0ACA9R5Z8</accession>
<feature type="non-terminal residue" evidence="1">
    <location>
        <position position="142"/>
    </location>
</feature>
<evidence type="ECO:0000313" key="1">
    <source>
        <dbReference type="EMBL" id="CAG8778138.1"/>
    </source>
</evidence>
<protein>
    <submittedName>
        <fullName evidence="1">4596_t:CDS:1</fullName>
    </submittedName>
</protein>
<comment type="caution">
    <text evidence="1">The sequence shown here is derived from an EMBL/GenBank/DDBJ whole genome shotgun (WGS) entry which is preliminary data.</text>
</comment>
<proteinExistence type="predicted"/>